<evidence type="ECO:0000313" key="2">
    <source>
        <dbReference type="Proteomes" id="UP000198859"/>
    </source>
</evidence>
<dbReference type="RefSeq" id="WP_091726103.1">
    <property type="nucleotide sequence ID" value="NZ_LT629757.1"/>
</dbReference>
<proteinExistence type="predicted"/>
<dbReference type="Proteomes" id="UP000198859">
    <property type="component" value="Chromosome I"/>
</dbReference>
<dbReference type="EMBL" id="LT629757">
    <property type="protein sequence ID" value="SDR90659.1"/>
    <property type="molecule type" value="Genomic_DNA"/>
</dbReference>
<dbReference type="STRING" id="642780.SAMN04488570_0688"/>
<dbReference type="OrthoDB" id="9858203at2"/>
<organism evidence="1 2">
    <name type="scientific">Nocardioides scoriae</name>
    <dbReference type="NCBI Taxonomy" id="642780"/>
    <lineage>
        <taxon>Bacteria</taxon>
        <taxon>Bacillati</taxon>
        <taxon>Actinomycetota</taxon>
        <taxon>Actinomycetes</taxon>
        <taxon>Propionibacteriales</taxon>
        <taxon>Nocardioidaceae</taxon>
        <taxon>Nocardioides</taxon>
    </lineage>
</organism>
<gene>
    <name evidence="1" type="ORF">SAMN04488570_0688</name>
</gene>
<keyword evidence="2" id="KW-1185">Reference proteome</keyword>
<name>A0A1H1MXJ5_9ACTN</name>
<accession>A0A1H1MXJ5</accession>
<dbReference type="AlphaFoldDB" id="A0A1H1MXJ5"/>
<evidence type="ECO:0000313" key="1">
    <source>
        <dbReference type="EMBL" id="SDR90659.1"/>
    </source>
</evidence>
<sequence length="90" mass="9867">MRPLALDEEFDEPPGVVSTILCSAIQEAGWTLVGVWDSGQRLVWTVEDDTLPAPTTVQAVISAQGRGSIVSVSSLDELWRDPREPWDIGF</sequence>
<reference evidence="2" key="1">
    <citation type="submission" date="2016-10" db="EMBL/GenBank/DDBJ databases">
        <authorList>
            <person name="Varghese N."/>
            <person name="Submissions S."/>
        </authorList>
    </citation>
    <scope>NUCLEOTIDE SEQUENCE [LARGE SCALE GENOMIC DNA]</scope>
    <source>
        <strain evidence="2">DSM 22127</strain>
    </source>
</reference>
<protein>
    <submittedName>
        <fullName evidence="1">Uncharacterized protein</fullName>
    </submittedName>
</protein>